<comment type="caution">
    <text evidence="2">The sequence shown here is derived from an EMBL/GenBank/DDBJ whole genome shotgun (WGS) entry which is preliminary data.</text>
</comment>
<feature type="domain" description="RNase H type-1" evidence="1">
    <location>
        <begin position="148"/>
        <end position="229"/>
    </location>
</feature>
<name>A0A317SEB3_9PEZI</name>
<reference evidence="2 3" key="1">
    <citation type="submission" date="2018-03" db="EMBL/GenBank/DDBJ databases">
        <title>Genomes of Pezizomycetes fungi and the evolution of truffles.</title>
        <authorList>
            <person name="Murat C."/>
            <person name="Payen T."/>
            <person name="Noel B."/>
            <person name="Kuo A."/>
            <person name="Martin F.M."/>
        </authorList>
    </citation>
    <scope>NUCLEOTIDE SEQUENCE [LARGE SCALE GENOMIC DNA]</scope>
    <source>
        <strain evidence="2">091103-1</strain>
    </source>
</reference>
<dbReference type="AlphaFoldDB" id="A0A317SEB3"/>
<proteinExistence type="predicted"/>
<dbReference type="InterPro" id="IPR012337">
    <property type="entry name" value="RNaseH-like_sf"/>
</dbReference>
<organism evidence="2 3">
    <name type="scientific">Tuber magnatum</name>
    <name type="common">white Piedmont truffle</name>
    <dbReference type="NCBI Taxonomy" id="42249"/>
    <lineage>
        <taxon>Eukaryota</taxon>
        <taxon>Fungi</taxon>
        <taxon>Dikarya</taxon>
        <taxon>Ascomycota</taxon>
        <taxon>Pezizomycotina</taxon>
        <taxon>Pezizomycetes</taxon>
        <taxon>Pezizales</taxon>
        <taxon>Tuberaceae</taxon>
        <taxon>Tuber</taxon>
    </lineage>
</organism>
<accession>A0A317SEB3</accession>
<evidence type="ECO:0000313" key="2">
    <source>
        <dbReference type="EMBL" id="PWW71826.1"/>
    </source>
</evidence>
<dbReference type="Pfam" id="PF00075">
    <property type="entry name" value="RNase_H"/>
    <property type="match status" value="1"/>
</dbReference>
<sequence length="281" mass="30927">MEPYSRIFRPEILGFKNHTPCLNPGDVTCSCPSTGLSFTAWRDAYDNRFVDPTCIIIKIHGAFSLSLTPSPTPSSYSVSAPASASASFTSCSTTDWSQNTAIPSWTNTQSTYPTTLAPVDATTAYGLFFGLNSPRNSAGTVPHILYEQSKPHVDLFAAGMALMHLLQTVVNFSNPVNGGIRNVVLVTDSNYLFSCLTEHVYAWQKKGYRNAKGKEVSNANAVKWVESLVENFEGRGVGVRFWKVNKKDNGEAIDPARRVLEIHEEFRRRHGISPFLNIGAV</sequence>
<dbReference type="Gene3D" id="3.30.420.10">
    <property type="entry name" value="Ribonuclease H-like superfamily/Ribonuclease H"/>
    <property type="match status" value="1"/>
</dbReference>
<dbReference type="GO" id="GO:0003676">
    <property type="term" value="F:nucleic acid binding"/>
    <property type="evidence" value="ECO:0007669"/>
    <property type="project" value="InterPro"/>
</dbReference>
<evidence type="ECO:0000313" key="3">
    <source>
        <dbReference type="Proteomes" id="UP000246991"/>
    </source>
</evidence>
<dbReference type="OrthoDB" id="245563at2759"/>
<dbReference type="GO" id="GO:0004523">
    <property type="term" value="F:RNA-DNA hybrid ribonuclease activity"/>
    <property type="evidence" value="ECO:0007669"/>
    <property type="project" value="InterPro"/>
</dbReference>
<evidence type="ECO:0000259" key="1">
    <source>
        <dbReference type="Pfam" id="PF00075"/>
    </source>
</evidence>
<dbReference type="InterPro" id="IPR036397">
    <property type="entry name" value="RNaseH_sf"/>
</dbReference>
<dbReference type="SUPFAM" id="SSF53098">
    <property type="entry name" value="Ribonuclease H-like"/>
    <property type="match status" value="1"/>
</dbReference>
<dbReference type="InterPro" id="IPR002156">
    <property type="entry name" value="RNaseH_domain"/>
</dbReference>
<dbReference type="Proteomes" id="UP000246991">
    <property type="component" value="Unassembled WGS sequence"/>
</dbReference>
<dbReference type="EMBL" id="PYWC01000133">
    <property type="protein sequence ID" value="PWW71826.1"/>
    <property type="molecule type" value="Genomic_DNA"/>
</dbReference>
<protein>
    <recommendedName>
        <fullName evidence="1">RNase H type-1 domain-containing protein</fullName>
    </recommendedName>
</protein>
<gene>
    <name evidence="2" type="ORF">C7212DRAFT_348600</name>
</gene>
<keyword evidence="3" id="KW-1185">Reference proteome</keyword>
<dbReference type="STRING" id="42249.A0A317SEB3"/>